<keyword evidence="2 6" id="KW-0813">Transport</keyword>
<accession>A0A075HFG6</accession>
<evidence type="ECO:0000256" key="1">
    <source>
        <dbReference type="ARBA" id="ARBA00006709"/>
    </source>
</evidence>
<evidence type="ECO:0000256" key="4">
    <source>
        <dbReference type="ARBA" id="ARBA00023065"/>
    </source>
</evidence>
<dbReference type="InterPro" id="IPR036079">
    <property type="entry name" value="ATPase_csu/dsu_sf"/>
</dbReference>
<evidence type="ECO:0000313" key="7">
    <source>
        <dbReference type="EMBL" id="AIF13147.1"/>
    </source>
</evidence>
<dbReference type="Gene3D" id="1.10.132.50">
    <property type="entry name" value="ATP synthase (C/AC39) subunit, domain 3"/>
    <property type="match status" value="1"/>
</dbReference>
<dbReference type="EMBL" id="KF900965">
    <property type="protein sequence ID" value="AIF13147.1"/>
    <property type="molecule type" value="Genomic_DNA"/>
</dbReference>
<dbReference type="PANTHER" id="PTHR38682:SF1">
    <property type="entry name" value="V-TYPE ATP SYNTHASE SUBUNIT C"/>
    <property type="match status" value="1"/>
</dbReference>
<dbReference type="GO" id="GO:0005524">
    <property type="term" value="F:ATP binding"/>
    <property type="evidence" value="ECO:0007669"/>
    <property type="project" value="UniProtKB-UniRule"/>
</dbReference>
<keyword evidence="7" id="KW-0378">Hydrolase</keyword>
<comment type="function">
    <text evidence="6">Component of the A-type ATP synthase that produces ATP from ADP in the presence of a proton gradient across the membrane.</text>
</comment>
<dbReference type="InterPro" id="IPR050873">
    <property type="entry name" value="V-ATPase_V0D/AC39_subunit"/>
</dbReference>
<dbReference type="InterPro" id="IPR035067">
    <property type="entry name" value="V-type_ATPase_csu/dsu"/>
</dbReference>
<dbReference type="AlphaFoldDB" id="A0A075HFG6"/>
<dbReference type="Pfam" id="PF01992">
    <property type="entry name" value="vATP-synt_AC39"/>
    <property type="match status" value="1"/>
</dbReference>
<dbReference type="GO" id="GO:0033179">
    <property type="term" value="C:proton-transporting V-type ATPase, V0 domain"/>
    <property type="evidence" value="ECO:0007669"/>
    <property type="project" value="InterPro"/>
</dbReference>
<comment type="similarity">
    <text evidence="1 6">Belongs to the V-ATPase V0D/AC39 subunit family.</text>
</comment>
<organism evidence="7">
    <name type="scientific">uncultured marine group II/III euryarchaeote KM3_60_A11</name>
    <dbReference type="NCBI Taxonomy" id="1456469"/>
    <lineage>
        <taxon>Archaea</taxon>
        <taxon>Methanobacteriati</taxon>
        <taxon>Methanobacteriota</taxon>
        <taxon>environmental samples</taxon>
    </lineage>
</organism>
<sequence length="338" mass="38306">MSNYAYAATRVRARRSRLLGPESYNQLLNMEFSEIARYIQDLEYRREIDKYGASLRGADLLETALLDNRSTEIGEVIGFCTGELRKSVGAYAERYHVRGIKVLLRGIFDGVSSEELLRQVSPMTERERELYTRLASSESVEAAVEQLEGTQYYEVLQEALEKRKTDSLQPLEDALDKAYYQDLVTNLPSSGAADRVYRGFVQLQIDVANLKTIMRLRHRGVGGHGELLISGGNLDESLLGATNSVADILPVIEGTAYQEFLQPILEDFEDNGLNKAIQALENHVSTASRRYSYLYPLSILPILDYLLRKEKEVRNLRTIVRGKDLKLSNEQIEEIMVV</sequence>
<dbReference type="GO" id="GO:0046933">
    <property type="term" value="F:proton-transporting ATP synthase activity, rotational mechanism"/>
    <property type="evidence" value="ECO:0007669"/>
    <property type="project" value="UniProtKB-UniRule"/>
</dbReference>
<dbReference type="SUPFAM" id="SSF103486">
    <property type="entry name" value="V-type ATP synthase subunit C"/>
    <property type="match status" value="1"/>
</dbReference>
<dbReference type="GO" id="GO:0016787">
    <property type="term" value="F:hydrolase activity"/>
    <property type="evidence" value="ECO:0007669"/>
    <property type="project" value="UniProtKB-KW"/>
</dbReference>
<dbReference type="InterPro" id="IPR044911">
    <property type="entry name" value="V-type_ATPase_csu/dsu_dom_3"/>
</dbReference>
<dbReference type="HAMAP" id="MF_00314">
    <property type="entry name" value="ATP_synth_C_arch"/>
    <property type="match status" value="1"/>
</dbReference>
<evidence type="ECO:0000256" key="5">
    <source>
        <dbReference type="ARBA" id="ARBA00023310"/>
    </source>
</evidence>
<protein>
    <recommendedName>
        <fullName evidence="6">A-type ATP synthase subunit C</fullName>
    </recommendedName>
</protein>
<reference evidence="7" key="1">
    <citation type="journal article" date="2014" name="Genome Biol. Evol.">
        <title>Pangenome evidence for extensive interdomain horizontal transfer affecting lineage core and shell genes in uncultured planktonic thaumarchaeota and euryarchaeota.</title>
        <authorList>
            <person name="Deschamps P."/>
            <person name="Zivanovic Y."/>
            <person name="Moreira D."/>
            <person name="Rodriguez-Valera F."/>
            <person name="Lopez-Garcia P."/>
        </authorList>
    </citation>
    <scope>NUCLEOTIDE SEQUENCE</scope>
</reference>
<keyword evidence="3 6" id="KW-0375">Hydrogen ion transport</keyword>
<keyword evidence="5 6" id="KW-0066">ATP synthesis</keyword>
<evidence type="ECO:0000256" key="6">
    <source>
        <dbReference type="HAMAP-Rule" id="MF_00314"/>
    </source>
</evidence>
<dbReference type="PANTHER" id="PTHR38682">
    <property type="entry name" value="V-TYPE ATP SYNTHASE SUBUNIT C"/>
    <property type="match status" value="1"/>
</dbReference>
<keyword evidence="4 6" id="KW-0406">Ion transport</keyword>
<dbReference type="InterPro" id="IPR014272">
    <property type="entry name" value="ATPase_V0-cplx_csu"/>
</dbReference>
<dbReference type="GO" id="GO:0005886">
    <property type="term" value="C:plasma membrane"/>
    <property type="evidence" value="ECO:0007669"/>
    <property type="project" value="UniProtKB-SubCell"/>
</dbReference>
<dbReference type="Gene3D" id="1.20.1690.10">
    <property type="entry name" value="V-type ATP synthase subunit C domain"/>
    <property type="match status" value="2"/>
</dbReference>
<dbReference type="GO" id="GO:0042777">
    <property type="term" value="P:proton motive force-driven plasma membrane ATP synthesis"/>
    <property type="evidence" value="ECO:0007669"/>
    <property type="project" value="UniProtKB-UniRule"/>
</dbReference>
<name>A0A075HFG6_9EURY</name>
<comment type="subcellular location">
    <subcellularLocation>
        <location evidence="6">Cell membrane</location>
        <topology evidence="6">Peripheral membrane protein</topology>
    </subcellularLocation>
</comment>
<dbReference type="InterPro" id="IPR002843">
    <property type="entry name" value="ATPase_V0-cplx_csu/dsu"/>
</dbReference>
<proteinExistence type="inferred from homology"/>
<dbReference type="GO" id="GO:0046961">
    <property type="term" value="F:proton-transporting ATPase activity, rotational mechanism"/>
    <property type="evidence" value="ECO:0007669"/>
    <property type="project" value="InterPro"/>
</dbReference>
<keyword evidence="6" id="KW-0472">Membrane</keyword>
<dbReference type="NCBIfam" id="TIGR02923">
    <property type="entry name" value="AhaC"/>
    <property type="match status" value="1"/>
</dbReference>
<comment type="subunit">
    <text evidence="6">Has multiple subunits with at least A(3), B(3), C, D, E, F, H, I and proteolipid K(x).</text>
</comment>
<gene>
    <name evidence="7" type="primary">ATPVC</name>
    <name evidence="6" type="synonym">atpC</name>
    <name evidence="7" type="synonym">ntpC</name>
</gene>
<keyword evidence="6" id="KW-1003">Cell membrane</keyword>
<evidence type="ECO:0000256" key="3">
    <source>
        <dbReference type="ARBA" id="ARBA00022781"/>
    </source>
</evidence>
<evidence type="ECO:0000256" key="2">
    <source>
        <dbReference type="ARBA" id="ARBA00022448"/>
    </source>
</evidence>